<accession>A0AAV8Z4P7</accession>
<protein>
    <submittedName>
        <fullName evidence="2">Uncharacterized protein</fullName>
    </submittedName>
</protein>
<comment type="caution">
    <text evidence="2">The sequence shown here is derived from an EMBL/GenBank/DDBJ whole genome shotgun (WGS) entry which is preliminary data.</text>
</comment>
<proteinExistence type="predicted"/>
<dbReference type="AlphaFoldDB" id="A0AAV8Z4P7"/>
<gene>
    <name evidence="2" type="ORF">NQ318_022425</name>
</gene>
<organism evidence="2 3">
    <name type="scientific">Aromia moschata</name>
    <dbReference type="NCBI Taxonomy" id="1265417"/>
    <lineage>
        <taxon>Eukaryota</taxon>
        <taxon>Metazoa</taxon>
        <taxon>Ecdysozoa</taxon>
        <taxon>Arthropoda</taxon>
        <taxon>Hexapoda</taxon>
        <taxon>Insecta</taxon>
        <taxon>Pterygota</taxon>
        <taxon>Neoptera</taxon>
        <taxon>Endopterygota</taxon>
        <taxon>Coleoptera</taxon>
        <taxon>Polyphaga</taxon>
        <taxon>Cucujiformia</taxon>
        <taxon>Chrysomeloidea</taxon>
        <taxon>Cerambycidae</taxon>
        <taxon>Cerambycinae</taxon>
        <taxon>Callichromatini</taxon>
        <taxon>Aromia</taxon>
    </lineage>
</organism>
<keyword evidence="3" id="KW-1185">Reference proteome</keyword>
<feature type="non-terminal residue" evidence="2">
    <location>
        <position position="1"/>
    </location>
</feature>
<keyword evidence="1" id="KW-0812">Transmembrane</keyword>
<dbReference type="InterPro" id="IPR045860">
    <property type="entry name" value="Snake_toxin-like_sf"/>
</dbReference>
<dbReference type="EMBL" id="JAPWTK010000014">
    <property type="protein sequence ID" value="KAJ8959164.1"/>
    <property type="molecule type" value="Genomic_DNA"/>
</dbReference>
<evidence type="ECO:0000313" key="3">
    <source>
        <dbReference type="Proteomes" id="UP001162162"/>
    </source>
</evidence>
<evidence type="ECO:0000256" key="1">
    <source>
        <dbReference type="SAM" id="Phobius"/>
    </source>
</evidence>
<reference evidence="2" key="1">
    <citation type="journal article" date="2023" name="Insect Mol. Biol.">
        <title>Genome sequencing provides insights into the evolution of gene families encoding plant cell wall-degrading enzymes in longhorned beetles.</title>
        <authorList>
            <person name="Shin N.R."/>
            <person name="Okamura Y."/>
            <person name="Kirsch R."/>
            <person name="Pauchet Y."/>
        </authorList>
    </citation>
    <scope>NUCLEOTIDE SEQUENCE</scope>
    <source>
        <strain evidence="2">AMC_N1</strain>
    </source>
</reference>
<dbReference type="Proteomes" id="UP001162162">
    <property type="component" value="Unassembled WGS sequence"/>
</dbReference>
<keyword evidence="1" id="KW-0472">Membrane</keyword>
<evidence type="ECO:0000313" key="2">
    <source>
        <dbReference type="EMBL" id="KAJ8959164.1"/>
    </source>
</evidence>
<sequence>NALDCYQCDKDTCAKEVDTWKTQTCGKQVDPYLPACVTHTYKDATDKKEYSVRKCVSYTKTEAYKCKADLGEEVACVTCTTDLCNKKNSANGISLSFVAVVGALLASLLPKYLQ</sequence>
<feature type="transmembrane region" description="Helical" evidence="1">
    <location>
        <begin position="93"/>
        <end position="113"/>
    </location>
</feature>
<name>A0AAV8Z4P7_9CUCU</name>
<keyword evidence="1" id="KW-1133">Transmembrane helix</keyword>
<dbReference type="SUPFAM" id="SSF57302">
    <property type="entry name" value="Snake toxin-like"/>
    <property type="match status" value="1"/>
</dbReference>